<dbReference type="AlphaFoldDB" id="A0A917PD26"/>
<feature type="compositionally biased region" description="Basic and acidic residues" evidence="1">
    <location>
        <begin position="36"/>
        <end position="67"/>
    </location>
</feature>
<reference evidence="2" key="2">
    <citation type="submission" date="2020-09" db="EMBL/GenBank/DDBJ databases">
        <authorList>
            <person name="Sun Q."/>
            <person name="Zhou Y."/>
        </authorList>
    </citation>
    <scope>NUCLEOTIDE SEQUENCE</scope>
    <source>
        <strain evidence="2">CGMCC 1.8984</strain>
    </source>
</reference>
<name>A0A917PD26_9MICO</name>
<dbReference type="Proteomes" id="UP000636956">
    <property type="component" value="Unassembled WGS sequence"/>
</dbReference>
<protein>
    <submittedName>
        <fullName evidence="2">Uncharacterized protein</fullName>
    </submittedName>
</protein>
<feature type="compositionally biased region" description="Basic residues" evidence="1">
    <location>
        <begin position="1"/>
        <end position="11"/>
    </location>
</feature>
<evidence type="ECO:0000256" key="1">
    <source>
        <dbReference type="SAM" id="MobiDB-lite"/>
    </source>
</evidence>
<sequence length="136" mass="15229">MRPVGARRRGDRHSGQRPEQDAGVGRQLPAYLPIPRLRERIGPVQHDHDVAGRDRGTGVRGHRDAEVSRVPVEAYPPIVEESRRQDGGLVTRRRVVSDHDFNVASACAQETRDQFERVRATAGACARERTWAPEPP</sequence>
<feature type="region of interest" description="Disordered" evidence="1">
    <location>
        <begin position="1"/>
        <end position="83"/>
    </location>
</feature>
<organism evidence="2 3">
    <name type="scientific">Agromyces bauzanensis</name>
    <dbReference type="NCBI Taxonomy" id="1308924"/>
    <lineage>
        <taxon>Bacteria</taxon>
        <taxon>Bacillati</taxon>
        <taxon>Actinomycetota</taxon>
        <taxon>Actinomycetes</taxon>
        <taxon>Micrococcales</taxon>
        <taxon>Microbacteriaceae</taxon>
        <taxon>Agromyces</taxon>
    </lineage>
</organism>
<keyword evidence="3" id="KW-1185">Reference proteome</keyword>
<proteinExistence type="predicted"/>
<gene>
    <name evidence="2" type="ORF">GCM10011372_06650</name>
</gene>
<accession>A0A917PD26</accession>
<evidence type="ECO:0000313" key="3">
    <source>
        <dbReference type="Proteomes" id="UP000636956"/>
    </source>
</evidence>
<comment type="caution">
    <text evidence="2">The sequence shown here is derived from an EMBL/GenBank/DDBJ whole genome shotgun (WGS) entry which is preliminary data.</text>
</comment>
<dbReference type="EMBL" id="BMMD01000002">
    <property type="protein sequence ID" value="GGJ71447.1"/>
    <property type="molecule type" value="Genomic_DNA"/>
</dbReference>
<evidence type="ECO:0000313" key="2">
    <source>
        <dbReference type="EMBL" id="GGJ71447.1"/>
    </source>
</evidence>
<reference evidence="2" key="1">
    <citation type="journal article" date="2014" name="Int. J. Syst. Evol. Microbiol.">
        <title>Complete genome sequence of Corynebacterium casei LMG S-19264T (=DSM 44701T), isolated from a smear-ripened cheese.</title>
        <authorList>
            <consortium name="US DOE Joint Genome Institute (JGI-PGF)"/>
            <person name="Walter F."/>
            <person name="Albersmeier A."/>
            <person name="Kalinowski J."/>
            <person name="Ruckert C."/>
        </authorList>
    </citation>
    <scope>NUCLEOTIDE SEQUENCE</scope>
    <source>
        <strain evidence="2">CGMCC 1.8984</strain>
    </source>
</reference>